<evidence type="ECO:0000256" key="1">
    <source>
        <dbReference type="ARBA" id="ARBA00022741"/>
    </source>
</evidence>
<dbReference type="SMART" id="SM00220">
    <property type="entry name" value="S_TKc"/>
    <property type="match status" value="1"/>
</dbReference>
<dbReference type="GO" id="GO:0004674">
    <property type="term" value="F:protein serine/threonine kinase activity"/>
    <property type="evidence" value="ECO:0007669"/>
    <property type="project" value="TreeGrafter"/>
</dbReference>
<dbReference type="OrthoDB" id="4062651at2759"/>
<feature type="region of interest" description="Disordered" evidence="3">
    <location>
        <begin position="1"/>
        <end position="26"/>
    </location>
</feature>
<dbReference type="FunFam" id="1.10.510.10:FF:000571">
    <property type="entry name" value="Maternal embryonic leucine zipper kinase"/>
    <property type="match status" value="1"/>
</dbReference>
<dbReference type="Pfam" id="PF00069">
    <property type="entry name" value="Pkinase"/>
    <property type="match status" value="1"/>
</dbReference>
<dbReference type="GO" id="GO:0005524">
    <property type="term" value="F:ATP binding"/>
    <property type="evidence" value="ECO:0007669"/>
    <property type="project" value="UniProtKB-KW"/>
</dbReference>
<name>A0A4V1IUE2_9FUNG</name>
<evidence type="ECO:0000256" key="2">
    <source>
        <dbReference type="ARBA" id="ARBA00022840"/>
    </source>
</evidence>
<dbReference type="Gene3D" id="1.10.510.10">
    <property type="entry name" value="Transferase(Phosphotransferase) domain 1"/>
    <property type="match status" value="1"/>
</dbReference>
<dbReference type="PROSITE" id="PS50011">
    <property type="entry name" value="PROTEIN_KINASE_DOM"/>
    <property type="match status" value="1"/>
</dbReference>
<evidence type="ECO:0000256" key="3">
    <source>
        <dbReference type="SAM" id="MobiDB-lite"/>
    </source>
</evidence>
<evidence type="ECO:0000313" key="5">
    <source>
        <dbReference type="EMBL" id="RKP00249.1"/>
    </source>
</evidence>
<dbReference type="GO" id="GO:0035556">
    <property type="term" value="P:intracellular signal transduction"/>
    <property type="evidence" value="ECO:0007669"/>
    <property type="project" value="TreeGrafter"/>
</dbReference>
<gene>
    <name evidence="5" type="ORF">CXG81DRAFT_13454</name>
</gene>
<proteinExistence type="predicted"/>
<dbReference type="STRING" id="1555241.A0A4V1IUE2"/>
<dbReference type="AlphaFoldDB" id="A0A4V1IUE2"/>
<dbReference type="PANTHER" id="PTHR24346:SF110">
    <property type="entry name" value="NON-SPECIFIC SERINE_THREONINE PROTEIN KINASE"/>
    <property type="match status" value="1"/>
</dbReference>
<dbReference type="Proteomes" id="UP000274922">
    <property type="component" value="Unassembled WGS sequence"/>
</dbReference>
<dbReference type="GO" id="GO:0005737">
    <property type="term" value="C:cytoplasm"/>
    <property type="evidence" value="ECO:0007669"/>
    <property type="project" value="TreeGrafter"/>
</dbReference>
<dbReference type="EMBL" id="ML014227">
    <property type="protein sequence ID" value="RKP00249.1"/>
    <property type="molecule type" value="Genomic_DNA"/>
</dbReference>
<protein>
    <recommendedName>
        <fullName evidence="4">Protein kinase domain-containing protein</fullName>
    </recommendedName>
</protein>
<feature type="domain" description="Protein kinase" evidence="4">
    <location>
        <begin position="1"/>
        <end position="254"/>
    </location>
</feature>
<dbReference type="PANTHER" id="PTHR24346">
    <property type="entry name" value="MAP/MICROTUBULE AFFINITY-REGULATING KINASE"/>
    <property type="match status" value="1"/>
</dbReference>
<dbReference type="PROSITE" id="PS00108">
    <property type="entry name" value="PROTEIN_KINASE_ST"/>
    <property type="match status" value="1"/>
</dbReference>
<evidence type="ECO:0000259" key="4">
    <source>
        <dbReference type="PROSITE" id="PS50011"/>
    </source>
</evidence>
<organism evidence="5 6">
    <name type="scientific">Caulochytrium protostelioides</name>
    <dbReference type="NCBI Taxonomy" id="1555241"/>
    <lineage>
        <taxon>Eukaryota</taxon>
        <taxon>Fungi</taxon>
        <taxon>Fungi incertae sedis</taxon>
        <taxon>Chytridiomycota</taxon>
        <taxon>Chytridiomycota incertae sedis</taxon>
        <taxon>Chytridiomycetes</taxon>
        <taxon>Caulochytriales</taxon>
        <taxon>Caulochytriaceae</taxon>
        <taxon>Caulochytrium</taxon>
    </lineage>
</organism>
<evidence type="ECO:0000313" key="6">
    <source>
        <dbReference type="Proteomes" id="UP000274922"/>
    </source>
</evidence>
<dbReference type="InterPro" id="IPR000719">
    <property type="entry name" value="Prot_kinase_dom"/>
</dbReference>
<sequence length="261" mass="28563">MGPASGSRDGSREDEGETSAVPDEIQRITDHETQVWSQLHHPKIVEMIEVMDVEDATFIVSELMGGGCLLTYIRQKGVLPELEAKMLFRQVATAVHYLHSDVRLIHRDLKCENVLLDETRTVAKIADFGLSQFLHPPVPEVGGATTHGTGDDPFCQGSLHYCAPEELAQTDKHTPASDIWSLGCILYAMLTGELPFSDDFLPRLQARIVQGKYDEQPLVTAGVSESAQSLVRAMLTVDTASRASAAAVLTHPWLQFPSGLS</sequence>
<reference evidence="6" key="1">
    <citation type="journal article" date="2018" name="Nat. Microbiol.">
        <title>Leveraging single-cell genomics to expand the fungal tree of life.</title>
        <authorList>
            <person name="Ahrendt S.R."/>
            <person name="Quandt C.A."/>
            <person name="Ciobanu D."/>
            <person name="Clum A."/>
            <person name="Salamov A."/>
            <person name="Andreopoulos B."/>
            <person name="Cheng J.F."/>
            <person name="Woyke T."/>
            <person name="Pelin A."/>
            <person name="Henrissat B."/>
            <person name="Reynolds N.K."/>
            <person name="Benny G.L."/>
            <person name="Smith M.E."/>
            <person name="James T.Y."/>
            <person name="Grigoriev I.V."/>
        </authorList>
    </citation>
    <scope>NUCLEOTIDE SEQUENCE [LARGE SCALE GENOMIC DNA]</scope>
    <source>
        <strain evidence="6">ATCC 52028</strain>
    </source>
</reference>
<accession>A0A4V1IUE2</accession>
<keyword evidence="6" id="KW-1185">Reference proteome</keyword>
<keyword evidence="2" id="KW-0067">ATP-binding</keyword>
<dbReference type="SUPFAM" id="SSF56112">
    <property type="entry name" value="Protein kinase-like (PK-like)"/>
    <property type="match status" value="1"/>
</dbReference>
<dbReference type="InterPro" id="IPR011009">
    <property type="entry name" value="Kinase-like_dom_sf"/>
</dbReference>
<keyword evidence="1" id="KW-0547">Nucleotide-binding</keyword>
<dbReference type="InterPro" id="IPR008271">
    <property type="entry name" value="Ser/Thr_kinase_AS"/>
</dbReference>